<accession>A0A430B7Z4</accession>
<feature type="transmembrane region" description="Helical" evidence="1">
    <location>
        <begin position="136"/>
        <end position="153"/>
    </location>
</feature>
<dbReference type="AlphaFoldDB" id="A0A430B7Z4"/>
<feature type="transmembrane region" description="Helical" evidence="1">
    <location>
        <begin position="159"/>
        <end position="181"/>
    </location>
</feature>
<keyword evidence="3" id="KW-1185">Reference proteome</keyword>
<feature type="transmembrane region" description="Helical" evidence="1">
    <location>
        <begin position="78"/>
        <end position="98"/>
    </location>
</feature>
<reference evidence="2 3" key="1">
    <citation type="submission" date="2017-05" db="EMBL/GenBank/DDBJ databases">
        <title>Vagococcus spp. assemblies.</title>
        <authorList>
            <person name="Gulvik C.A."/>
        </authorList>
    </citation>
    <scope>NUCLEOTIDE SEQUENCE [LARGE SCALE GENOMIC DNA]</scope>
    <source>
        <strain evidence="2 3">SS1714</strain>
    </source>
</reference>
<dbReference type="EMBL" id="NGKB01000002">
    <property type="protein sequence ID" value="RSU16393.1"/>
    <property type="molecule type" value="Genomic_DNA"/>
</dbReference>
<comment type="caution">
    <text evidence="2">The sequence shown here is derived from an EMBL/GenBank/DDBJ whole genome shotgun (WGS) entry which is preliminary data.</text>
</comment>
<feature type="transmembrane region" description="Helical" evidence="1">
    <location>
        <begin position="45"/>
        <end position="66"/>
    </location>
</feature>
<proteinExistence type="predicted"/>
<dbReference type="InterPro" id="IPR005325">
    <property type="entry name" value="DUF308_memb"/>
</dbReference>
<evidence type="ECO:0000313" key="2">
    <source>
        <dbReference type="EMBL" id="RSU16393.1"/>
    </source>
</evidence>
<evidence type="ECO:0000313" key="3">
    <source>
        <dbReference type="Proteomes" id="UP000288028"/>
    </source>
</evidence>
<protein>
    <submittedName>
        <fullName evidence="2">Uncharacterized protein</fullName>
    </submittedName>
</protein>
<keyword evidence="1" id="KW-1133">Transmembrane helix</keyword>
<dbReference type="RefSeq" id="WP_126791541.1">
    <property type="nucleotide sequence ID" value="NZ_JBHSTO010000010.1"/>
</dbReference>
<keyword evidence="1" id="KW-0472">Membrane</keyword>
<sequence length="184" mass="21210">MPEKVKSVVYFLDNHEWINTIMGALMLVTGIGLFINYSASINQLMIIIGLFSILKGFLNFNNFFIVDSRLRHYKHKNIFITGAILNIIIGVILILNIYTSSLFLITLTSVWMILDSIPYIFYVVTRRLGTQYKHNPFFLTYGLIILCAILNFATYYTHIWGPAITLGMFLIIATVNIFLFLKEH</sequence>
<organism evidence="2 3">
    <name type="scientific">Vagococcus carniphilus</name>
    <dbReference type="NCBI Taxonomy" id="218144"/>
    <lineage>
        <taxon>Bacteria</taxon>
        <taxon>Bacillati</taxon>
        <taxon>Bacillota</taxon>
        <taxon>Bacilli</taxon>
        <taxon>Lactobacillales</taxon>
        <taxon>Enterococcaceae</taxon>
        <taxon>Vagococcus</taxon>
    </lineage>
</organism>
<feature type="transmembrane region" description="Helical" evidence="1">
    <location>
        <begin position="21"/>
        <end position="39"/>
    </location>
</feature>
<dbReference type="Pfam" id="PF03729">
    <property type="entry name" value="DUF308"/>
    <property type="match status" value="2"/>
</dbReference>
<keyword evidence="1" id="KW-0812">Transmembrane</keyword>
<dbReference type="Proteomes" id="UP000288028">
    <property type="component" value="Unassembled WGS sequence"/>
</dbReference>
<dbReference type="OrthoDB" id="2199764at2"/>
<evidence type="ECO:0000256" key="1">
    <source>
        <dbReference type="SAM" id="Phobius"/>
    </source>
</evidence>
<gene>
    <name evidence="2" type="ORF">CBF28_02375</name>
</gene>
<name>A0A430B7Z4_9ENTE</name>
<feature type="transmembrane region" description="Helical" evidence="1">
    <location>
        <begin position="104"/>
        <end position="124"/>
    </location>
</feature>